<evidence type="ECO:0000256" key="2">
    <source>
        <dbReference type="ARBA" id="ARBA00022723"/>
    </source>
</evidence>
<dbReference type="Pfam" id="PF00557">
    <property type="entry name" value="Peptidase_M24"/>
    <property type="match status" value="1"/>
</dbReference>
<dbReference type="PANTHER" id="PTHR43763">
    <property type="entry name" value="XAA-PRO AMINOPEPTIDASE 1"/>
    <property type="match status" value="1"/>
</dbReference>
<dbReference type="Pfam" id="PF16188">
    <property type="entry name" value="Peptidase_M24_C"/>
    <property type="match status" value="1"/>
</dbReference>
<accession>A0AAU7XBN8</accession>
<dbReference type="EC" id="3.4.11.-" evidence="7"/>
<feature type="domain" description="Creatinase N-terminal" evidence="5">
    <location>
        <begin position="17"/>
        <end position="147"/>
    </location>
</feature>
<dbReference type="Pfam" id="PF01321">
    <property type="entry name" value="Creatinase_N"/>
    <property type="match status" value="1"/>
</dbReference>
<evidence type="ECO:0000259" key="4">
    <source>
        <dbReference type="Pfam" id="PF00557"/>
    </source>
</evidence>
<evidence type="ECO:0000259" key="6">
    <source>
        <dbReference type="Pfam" id="PF16188"/>
    </source>
</evidence>
<evidence type="ECO:0000259" key="5">
    <source>
        <dbReference type="Pfam" id="PF01321"/>
    </source>
</evidence>
<dbReference type="Gene3D" id="3.40.350.10">
    <property type="entry name" value="Creatinase/prolidase N-terminal domain"/>
    <property type="match status" value="2"/>
</dbReference>
<dbReference type="SUPFAM" id="SSF53092">
    <property type="entry name" value="Creatinase/prolidase N-terminal domain"/>
    <property type="match status" value="2"/>
</dbReference>
<feature type="domain" description="Peptidase M24" evidence="4">
    <location>
        <begin position="322"/>
        <end position="534"/>
    </location>
</feature>
<dbReference type="EMBL" id="CP158568">
    <property type="protein sequence ID" value="XBY45252.1"/>
    <property type="molecule type" value="Genomic_DNA"/>
</dbReference>
<reference evidence="7" key="1">
    <citation type="submission" date="2024-06" db="EMBL/GenBank/DDBJ databases">
        <title>Methylostella associata gen. nov., sp. nov., a novel Ancalomicrobiaceae-affiliated facultatively methylotrophic bacteria that feed on methanotrophs of the genus Methylococcus.</title>
        <authorList>
            <person name="Saltykova V."/>
            <person name="Danilova O.V."/>
            <person name="Oshkin I.Y."/>
            <person name="Belova S.E."/>
            <person name="Pimenov N.V."/>
            <person name="Dedysh S.N."/>
        </authorList>
    </citation>
    <scope>NUCLEOTIDE SEQUENCE</scope>
    <source>
        <strain evidence="7">S20</strain>
    </source>
</reference>
<dbReference type="RefSeq" id="WP_407050342.1">
    <property type="nucleotide sequence ID" value="NZ_CP158568.1"/>
</dbReference>
<comment type="similarity">
    <text evidence="1">Belongs to the peptidase M24B family.</text>
</comment>
<dbReference type="InterPro" id="IPR029149">
    <property type="entry name" value="Creatin/AminoP/Spt16_N"/>
</dbReference>
<keyword evidence="3 7" id="KW-0378">Hydrolase</keyword>
<dbReference type="FunFam" id="3.90.230.10:FF:000009">
    <property type="entry name" value="xaa-Pro aminopeptidase 2"/>
    <property type="match status" value="1"/>
</dbReference>
<dbReference type="PANTHER" id="PTHR43763:SF6">
    <property type="entry name" value="XAA-PRO AMINOPEPTIDASE 1"/>
    <property type="match status" value="1"/>
</dbReference>
<dbReference type="InterPro" id="IPR050422">
    <property type="entry name" value="X-Pro_aminopeptidase_P"/>
</dbReference>
<proteinExistence type="inferred from homology"/>
<dbReference type="InterPro" id="IPR000994">
    <property type="entry name" value="Pept_M24"/>
</dbReference>
<organism evidence="7">
    <name type="scientific">Methyloraptor flagellatus</name>
    <dbReference type="NCBI Taxonomy" id="3162530"/>
    <lineage>
        <taxon>Bacteria</taxon>
        <taxon>Pseudomonadati</taxon>
        <taxon>Pseudomonadota</taxon>
        <taxon>Alphaproteobacteria</taxon>
        <taxon>Hyphomicrobiales</taxon>
        <taxon>Ancalomicrobiaceae</taxon>
        <taxon>Methyloraptor</taxon>
    </lineage>
</organism>
<dbReference type="InterPro" id="IPR033740">
    <property type="entry name" value="Pept_M24B"/>
</dbReference>
<dbReference type="GO" id="GO:0005737">
    <property type="term" value="C:cytoplasm"/>
    <property type="evidence" value="ECO:0007669"/>
    <property type="project" value="UniProtKB-ARBA"/>
</dbReference>
<dbReference type="KEGG" id="mflg:ABS361_02885"/>
<dbReference type="GO" id="GO:0046872">
    <property type="term" value="F:metal ion binding"/>
    <property type="evidence" value="ECO:0007669"/>
    <property type="project" value="UniProtKB-KW"/>
</dbReference>
<dbReference type="InterPro" id="IPR000587">
    <property type="entry name" value="Creatinase_N"/>
</dbReference>
<dbReference type="InterPro" id="IPR032416">
    <property type="entry name" value="Peptidase_M24_C"/>
</dbReference>
<dbReference type="AlphaFoldDB" id="A0AAU7XBN8"/>
<evidence type="ECO:0000313" key="7">
    <source>
        <dbReference type="EMBL" id="XBY45252.1"/>
    </source>
</evidence>
<dbReference type="CDD" id="cd01085">
    <property type="entry name" value="APP"/>
    <property type="match status" value="1"/>
</dbReference>
<protein>
    <submittedName>
        <fullName evidence="7">Aminopeptidase P family protein</fullName>
        <ecNumber evidence="7">3.4.11.-</ecNumber>
    </submittedName>
</protein>
<dbReference type="Gene3D" id="3.90.230.10">
    <property type="entry name" value="Creatinase/methionine aminopeptidase superfamily"/>
    <property type="match status" value="1"/>
</dbReference>
<evidence type="ECO:0000256" key="3">
    <source>
        <dbReference type="ARBA" id="ARBA00022801"/>
    </source>
</evidence>
<sequence length="605" mass="64577">MFQTFDNIADPTVVAPRVAKLRAELKARGLTGLLIPRADEHQGEYVPPSAERLAWVSGFTGSAGVAVVLADTAALFVDGRYTLQAGHQTDTGLFEIVDLIATPPHAWLETRLKAGDRIGYDPWLHTVAGVRRLAKTAAATGAELVALDTNPLDAVWTDRPAPPKGKVALHPIELAGRDVAEKLADAGKAIAAKGAGALIVTQPDSIAWIFNIRGADIAHNPVPLAFAILPRDGRPSLFIDADKLGNVERDHLESHADVAPPAAFVAALDALGQSGAKVLIDPEWVPAKLADRVTAAGGALVEGTDPVTALKAPKNEAELAGTRAAHLRDGVAFARFLAWFDATAPKGGLDEIGVVEALEGFRRATGEMKDTSFDSISGSGPNGAIVHYRVSRATNRPVDRDSLFLIDSGAQYRDGTTDITRTLAIGTPSAEMRDRYTRVLKGHVAISMAVFPKGTTGAHLDAFARLPLWQAGLDFDHGTGHGVGAYLSVHEGPQRISKAGHVALEPGMIVSNEPGYYKTDAYGIRIENLVIVTAPAPIEGGERDMMRFETITLAPYDRRLIDVRLLTRAELTWIDAYHARVRAELTPYLDAETAAWLEAATAPLT</sequence>
<feature type="domain" description="Peptidase M24 C-terminal" evidence="6">
    <location>
        <begin position="545"/>
        <end position="604"/>
    </location>
</feature>
<dbReference type="GO" id="GO:0070006">
    <property type="term" value="F:metalloaminopeptidase activity"/>
    <property type="evidence" value="ECO:0007669"/>
    <property type="project" value="InterPro"/>
</dbReference>
<evidence type="ECO:0000256" key="1">
    <source>
        <dbReference type="ARBA" id="ARBA00008766"/>
    </source>
</evidence>
<keyword evidence="7" id="KW-0645">Protease</keyword>
<name>A0AAU7XBN8_9HYPH</name>
<gene>
    <name evidence="7" type="ORF">ABS361_02885</name>
</gene>
<keyword evidence="7" id="KW-0031">Aminopeptidase</keyword>
<dbReference type="InterPro" id="IPR036005">
    <property type="entry name" value="Creatinase/aminopeptidase-like"/>
</dbReference>
<dbReference type="SUPFAM" id="SSF55920">
    <property type="entry name" value="Creatinase/aminopeptidase"/>
    <property type="match status" value="1"/>
</dbReference>
<keyword evidence="2" id="KW-0479">Metal-binding</keyword>
<dbReference type="Pfam" id="PF16189">
    <property type="entry name" value="Creatinase_N_2"/>
    <property type="match status" value="1"/>
</dbReference>